<keyword evidence="2" id="KW-1185">Reference proteome</keyword>
<evidence type="ECO:0000313" key="1">
    <source>
        <dbReference type="EMBL" id="NMO18196.1"/>
    </source>
</evidence>
<dbReference type="AlphaFoldDB" id="A0A848LKF9"/>
<sequence length="131" mass="14478">MIDDEVNEILVDPTDDGTRLNDIADEFRRGREVSQLVVLLDSTNPELVSIGAWILGELPFELYQSDELLSRLWSITGHPDPAVRLHALGALFPALNPTDASTRELLRRLLCDPNEGVRMSAQAAASRLSLT</sequence>
<dbReference type="Proteomes" id="UP000518300">
    <property type="component" value="Unassembled WGS sequence"/>
</dbReference>
<name>A0A848LKF9_9BACT</name>
<dbReference type="Gene3D" id="1.25.10.10">
    <property type="entry name" value="Leucine-rich Repeat Variant"/>
    <property type="match status" value="1"/>
</dbReference>
<dbReference type="InterPro" id="IPR011989">
    <property type="entry name" value="ARM-like"/>
</dbReference>
<dbReference type="SUPFAM" id="SSF48371">
    <property type="entry name" value="ARM repeat"/>
    <property type="match status" value="1"/>
</dbReference>
<organism evidence="1 2">
    <name type="scientific">Pyxidicoccus fallax</name>
    <dbReference type="NCBI Taxonomy" id="394095"/>
    <lineage>
        <taxon>Bacteria</taxon>
        <taxon>Pseudomonadati</taxon>
        <taxon>Myxococcota</taxon>
        <taxon>Myxococcia</taxon>
        <taxon>Myxococcales</taxon>
        <taxon>Cystobacterineae</taxon>
        <taxon>Myxococcaceae</taxon>
        <taxon>Pyxidicoccus</taxon>
    </lineage>
</organism>
<evidence type="ECO:0000313" key="2">
    <source>
        <dbReference type="Proteomes" id="UP000518300"/>
    </source>
</evidence>
<proteinExistence type="predicted"/>
<evidence type="ECO:0008006" key="3">
    <source>
        <dbReference type="Google" id="ProtNLM"/>
    </source>
</evidence>
<dbReference type="InterPro" id="IPR016024">
    <property type="entry name" value="ARM-type_fold"/>
</dbReference>
<dbReference type="EMBL" id="JABBJJ010000127">
    <property type="protein sequence ID" value="NMO18196.1"/>
    <property type="molecule type" value="Genomic_DNA"/>
</dbReference>
<comment type="caution">
    <text evidence="1">The sequence shown here is derived from an EMBL/GenBank/DDBJ whole genome shotgun (WGS) entry which is preliminary data.</text>
</comment>
<accession>A0A848LKF9</accession>
<dbReference type="RefSeq" id="WP_169347468.1">
    <property type="nucleotide sequence ID" value="NZ_JABBJJ010000127.1"/>
</dbReference>
<gene>
    <name evidence="1" type="ORF">HG543_25540</name>
</gene>
<reference evidence="1 2" key="1">
    <citation type="submission" date="2020-04" db="EMBL/GenBank/DDBJ databases">
        <title>Draft genome of Pyxidicoccus fallax type strain.</title>
        <authorList>
            <person name="Whitworth D.E."/>
        </authorList>
    </citation>
    <scope>NUCLEOTIDE SEQUENCE [LARGE SCALE GENOMIC DNA]</scope>
    <source>
        <strain evidence="1 2">DSM 14698</strain>
    </source>
</reference>
<protein>
    <recommendedName>
        <fullName evidence="3">HEAT repeat domain-containing protein</fullName>
    </recommendedName>
</protein>